<gene>
    <name evidence="1" type="ORF">Tci_582805</name>
</gene>
<sequence length="105" mass="11739">MQGTSDVAPLTLMAKNAAAAASLRMVHLKTKVPTKSICAKHLEWRKEILTLLNLQKLLQNKEEDPSSTDYAEFQIALSVIKEGLSVDPLKYHKMGRCVFNEKLTV</sequence>
<dbReference type="EMBL" id="BKCJ010370136">
    <property type="protein sequence ID" value="GFA10833.1"/>
    <property type="molecule type" value="Genomic_DNA"/>
</dbReference>
<comment type="caution">
    <text evidence="1">The sequence shown here is derived from an EMBL/GenBank/DDBJ whole genome shotgun (WGS) entry which is preliminary data.</text>
</comment>
<name>A0A699J4Y8_TANCI</name>
<evidence type="ECO:0000313" key="1">
    <source>
        <dbReference type="EMBL" id="GFA10833.1"/>
    </source>
</evidence>
<accession>A0A699J4Y8</accession>
<proteinExistence type="predicted"/>
<reference evidence="1" key="1">
    <citation type="journal article" date="2019" name="Sci. Rep.">
        <title>Draft genome of Tanacetum cinerariifolium, the natural source of mosquito coil.</title>
        <authorList>
            <person name="Yamashiro T."/>
            <person name="Shiraishi A."/>
            <person name="Satake H."/>
            <person name="Nakayama K."/>
        </authorList>
    </citation>
    <scope>NUCLEOTIDE SEQUENCE</scope>
</reference>
<organism evidence="1">
    <name type="scientific">Tanacetum cinerariifolium</name>
    <name type="common">Dalmatian daisy</name>
    <name type="synonym">Chrysanthemum cinerariifolium</name>
    <dbReference type="NCBI Taxonomy" id="118510"/>
    <lineage>
        <taxon>Eukaryota</taxon>
        <taxon>Viridiplantae</taxon>
        <taxon>Streptophyta</taxon>
        <taxon>Embryophyta</taxon>
        <taxon>Tracheophyta</taxon>
        <taxon>Spermatophyta</taxon>
        <taxon>Magnoliopsida</taxon>
        <taxon>eudicotyledons</taxon>
        <taxon>Gunneridae</taxon>
        <taxon>Pentapetalae</taxon>
        <taxon>asterids</taxon>
        <taxon>campanulids</taxon>
        <taxon>Asterales</taxon>
        <taxon>Asteraceae</taxon>
        <taxon>Asteroideae</taxon>
        <taxon>Anthemideae</taxon>
        <taxon>Anthemidinae</taxon>
        <taxon>Tanacetum</taxon>
    </lineage>
</organism>
<dbReference type="AlphaFoldDB" id="A0A699J4Y8"/>
<protein>
    <submittedName>
        <fullName evidence="1">SWR1-complex protein 4-like</fullName>
    </submittedName>
</protein>